<dbReference type="Proteomes" id="UP001305779">
    <property type="component" value="Unassembled WGS sequence"/>
</dbReference>
<comment type="caution">
    <text evidence="3">The sequence shown here is derived from an EMBL/GenBank/DDBJ whole genome shotgun (WGS) entry which is preliminary data.</text>
</comment>
<dbReference type="PANTHER" id="PTHR32046">
    <property type="entry name" value="G DOMAIN-CONTAINING PROTEIN"/>
    <property type="match status" value="1"/>
</dbReference>
<evidence type="ECO:0000259" key="2">
    <source>
        <dbReference type="Pfam" id="PF26633"/>
    </source>
</evidence>
<dbReference type="PANTHER" id="PTHR32046:SF11">
    <property type="entry name" value="IMMUNE-ASSOCIATED NUCLEOTIDE-BINDING PROTEIN 10-LIKE"/>
    <property type="match status" value="1"/>
</dbReference>
<dbReference type="InterPro" id="IPR027417">
    <property type="entry name" value="P-loop_NTPase"/>
</dbReference>
<name>A0ABR0E3B7_ZASCE</name>
<proteinExistence type="predicted"/>
<feature type="region of interest" description="Disordered" evidence="1">
    <location>
        <begin position="499"/>
        <end position="538"/>
    </location>
</feature>
<evidence type="ECO:0000313" key="4">
    <source>
        <dbReference type="Proteomes" id="UP001305779"/>
    </source>
</evidence>
<reference evidence="3 4" key="1">
    <citation type="journal article" date="2023" name="G3 (Bethesda)">
        <title>A chromosome-level genome assembly of Zasmidium syzygii isolated from banana leaves.</title>
        <authorList>
            <person name="van Westerhoven A.C."/>
            <person name="Mehrabi R."/>
            <person name="Talebi R."/>
            <person name="Steentjes M.B.F."/>
            <person name="Corcolon B."/>
            <person name="Chong P.A."/>
            <person name="Kema G.H.J."/>
            <person name="Seidl M.F."/>
        </authorList>
    </citation>
    <scope>NUCLEOTIDE SEQUENCE [LARGE SCALE GENOMIC DNA]</scope>
    <source>
        <strain evidence="3 4">P124</strain>
    </source>
</reference>
<dbReference type="Pfam" id="PF26633">
    <property type="entry name" value="DUF8206"/>
    <property type="match status" value="1"/>
</dbReference>
<dbReference type="SUPFAM" id="SSF52540">
    <property type="entry name" value="P-loop containing nucleoside triphosphate hydrolases"/>
    <property type="match status" value="1"/>
</dbReference>
<dbReference type="Gene3D" id="3.40.50.300">
    <property type="entry name" value="P-loop containing nucleotide triphosphate hydrolases"/>
    <property type="match status" value="1"/>
</dbReference>
<organism evidence="3 4">
    <name type="scientific">Zasmidium cellare</name>
    <name type="common">Wine cellar mold</name>
    <name type="synonym">Racodium cellare</name>
    <dbReference type="NCBI Taxonomy" id="395010"/>
    <lineage>
        <taxon>Eukaryota</taxon>
        <taxon>Fungi</taxon>
        <taxon>Dikarya</taxon>
        <taxon>Ascomycota</taxon>
        <taxon>Pezizomycotina</taxon>
        <taxon>Dothideomycetes</taxon>
        <taxon>Dothideomycetidae</taxon>
        <taxon>Mycosphaerellales</taxon>
        <taxon>Mycosphaerellaceae</taxon>
        <taxon>Zasmidium</taxon>
    </lineage>
</organism>
<keyword evidence="4" id="KW-1185">Reference proteome</keyword>
<evidence type="ECO:0000256" key="1">
    <source>
        <dbReference type="SAM" id="MobiDB-lite"/>
    </source>
</evidence>
<accession>A0ABR0E3B7</accession>
<protein>
    <recommendedName>
        <fullName evidence="2">DUF8206 domain-containing protein</fullName>
    </recommendedName>
</protein>
<evidence type="ECO:0000313" key="3">
    <source>
        <dbReference type="EMBL" id="KAK4495918.1"/>
    </source>
</evidence>
<feature type="domain" description="DUF8206" evidence="2">
    <location>
        <begin position="266"/>
        <end position="338"/>
    </location>
</feature>
<gene>
    <name evidence="3" type="ORF">PRZ48_013186</name>
</gene>
<sequence>MNYLEYSTLDEALASQKVHCAIPTSFTWHHLVGGDYVAKTFPVKLDAGNCDADPTQQKKSDANQGQSVTQDIGHYTVRIRNTVVRLIDTPGIGDARGVSQDSEIMGRILESLGRLNTLAGIVILLKPSEARLTGLVLGPDTTYYFDSEAFQFLAAYCRGVKLHDMGMLKDNRASWNKSKAEAIRMLEHFRPSVTAPHRTIETTDLHWSRCLMLRLATASQEISFITKSKIDLYIDEKQKLRDTLVRCEELAEVQRLTEMLYETDHLDVPCTVCSHPDCNVVKDGQEQYKSVCHDPCKCADIPAGERLCKSIVQCKVFRDQNGVCKPCGHSWGLHMRVIREAPEPKMPSEDSAVARRHEMHVQSAGRIKEMISARRKDIDRYTIEHEAWQALGRHLVGIIRRDAIKPWNGSTLRHLDCLISTQRDQVQAGGSDKQLKQLLADRHQHEEDMAALKTPIDETNGVLDAESLKLLSAQFASLEVTRSIWEGIHDSHFNIESPLDRATKSTSAVNENRHGQDGEPNGARVYGVPNWHESRWAH</sequence>
<dbReference type="InterPro" id="IPR058519">
    <property type="entry name" value="DUF8206"/>
</dbReference>
<dbReference type="EMBL" id="JAXOVC010000011">
    <property type="protein sequence ID" value="KAK4495918.1"/>
    <property type="molecule type" value="Genomic_DNA"/>
</dbReference>